<dbReference type="InterPro" id="IPR011992">
    <property type="entry name" value="EF-hand-dom_pair"/>
</dbReference>
<dbReference type="EMBL" id="CAKKNE010000004">
    <property type="protein sequence ID" value="CAH0374880.1"/>
    <property type="molecule type" value="Genomic_DNA"/>
</dbReference>
<evidence type="ECO:0000259" key="2">
    <source>
        <dbReference type="PROSITE" id="PS50222"/>
    </source>
</evidence>
<dbReference type="PROSITE" id="PS50222">
    <property type="entry name" value="EF_HAND_2"/>
    <property type="match status" value="1"/>
</dbReference>
<dbReference type="PROSITE" id="PS00018">
    <property type="entry name" value="EF_HAND_1"/>
    <property type="match status" value="1"/>
</dbReference>
<feature type="domain" description="EF-hand" evidence="2">
    <location>
        <begin position="34"/>
        <end position="69"/>
    </location>
</feature>
<keyword evidence="1" id="KW-0106">Calcium</keyword>
<protein>
    <recommendedName>
        <fullName evidence="2">EF-hand domain-containing protein</fullName>
    </recommendedName>
</protein>
<evidence type="ECO:0000256" key="1">
    <source>
        <dbReference type="ARBA" id="ARBA00022837"/>
    </source>
</evidence>
<sequence length="395" mass="41603">MAADDEKTVIKQLLDADADGKLTFEDAKAIAAKMAASARKRIVTLLDEDGDGEISWAEIEGGARGAFHRCEEAVTRAWRVLEPHKTKLLAGAGIISCFHGANFKYTILFAGSFQTTAWPRVSPALTALASSYKAGKREFAANAPQLKAARDTLRRCSRELEACKDDDAARARLIAEAAHAALLLRKTSSSLFAAIDGPKLLVVCKEAYLGTFAAFAAVLSSTAAKVGVGIGLGTKLANAVNAVVAPAVAKMLRTLRDRALANKDIQQALEDMSEAAGVDDDDVRGWVESVIGLCASALGIYVAHRLDDVVFLYGACGAGAALAVDKCAELGFSFKPRTRHLVVGALAGAGFAYQTTGIGPGLPFFVRWPLLPFRASEACLSSLAYGIRAADARAA</sequence>
<gene>
    <name evidence="3" type="ORF">PECAL_4P21890</name>
</gene>
<dbReference type="OrthoDB" id="205315at2759"/>
<dbReference type="Gene3D" id="1.10.238.10">
    <property type="entry name" value="EF-hand"/>
    <property type="match status" value="1"/>
</dbReference>
<reference evidence="3" key="1">
    <citation type="submission" date="2021-11" db="EMBL/GenBank/DDBJ databases">
        <authorList>
            <consortium name="Genoscope - CEA"/>
            <person name="William W."/>
        </authorList>
    </citation>
    <scope>NUCLEOTIDE SEQUENCE</scope>
</reference>
<dbReference type="SUPFAM" id="SSF47473">
    <property type="entry name" value="EF-hand"/>
    <property type="match status" value="1"/>
</dbReference>
<evidence type="ECO:0000313" key="4">
    <source>
        <dbReference type="Proteomes" id="UP000789595"/>
    </source>
</evidence>
<dbReference type="InterPro" id="IPR018247">
    <property type="entry name" value="EF_Hand_1_Ca_BS"/>
</dbReference>
<name>A0A8J2WPA9_9STRA</name>
<dbReference type="InterPro" id="IPR002048">
    <property type="entry name" value="EF_hand_dom"/>
</dbReference>
<keyword evidence="4" id="KW-1185">Reference proteome</keyword>
<accession>A0A8J2WPA9</accession>
<comment type="caution">
    <text evidence="3">The sequence shown here is derived from an EMBL/GenBank/DDBJ whole genome shotgun (WGS) entry which is preliminary data.</text>
</comment>
<dbReference type="GO" id="GO:0005509">
    <property type="term" value="F:calcium ion binding"/>
    <property type="evidence" value="ECO:0007669"/>
    <property type="project" value="InterPro"/>
</dbReference>
<proteinExistence type="predicted"/>
<organism evidence="3 4">
    <name type="scientific">Pelagomonas calceolata</name>
    <dbReference type="NCBI Taxonomy" id="35677"/>
    <lineage>
        <taxon>Eukaryota</taxon>
        <taxon>Sar</taxon>
        <taxon>Stramenopiles</taxon>
        <taxon>Ochrophyta</taxon>
        <taxon>Pelagophyceae</taxon>
        <taxon>Pelagomonadales</taxon>
        <taxon>Pelagomonadaceae</taxon>
        <taxon>Pelagomonas</taxon>
    </lineage>
</organism>
<dbReference type="AlphaFoldDB" id="A0A8J2WPA9"/>
<evidence type="ECO:0000313" key="3">
    <source>
        <dbReference type="EMBL" id="CAH0374880.1"/>
    </source>
</evidence>
<dbReference type="Proteomes" id="UP000789595">
    <property type="component" value="Unassembled WGS sequence"/>
</dbReference>